<dbReference type="Proteomes" id="UP000266239">
    <property type="component" value="Unassembled WGS sequence"/>
</dbReference>
<evidence type="ECO:0000313" key="3">
    <source>
        <dbReference type="EMBL" id="RHY57606.1"/>
    </source>
</evidence>
<keyword evidence="1" id="KW-0472">Membrane</keyword>
<evidence type="ECO:0000313" key="5">
    <source>
        <dbReference type="EMBL" id="RHZ32367.1"/>
    </source>
</evidence>
<dbReference type="EMBL" id="QUTA01004997">
    <property type="protein sequence ID" value="RHY17582.1"/>
    <property type="molecule type" value="Genomic_DNA"/>
</dbReference>
<organism evidence="3 8">
    <name type="scientific">Aphanomyces astaci</name>
    <name type="common">Crayfish plague agent</name>
    <dbReference type="NCBI Taxonomy" id="112090"/>
    <lineage>
        <taxon>Eukaryota</taxon>
        <taxon>Sar</taxon>
        <taxon>Stramenopiles</taxon>
        <taxon>Oomycota</taxon>
        <taxon>Saprolegniomycetes</taxon>
        <taxon>Saprolegniales</taxon>
        <taxon>Verrucalvaceae</taxon>
        <taxon>Aphanomyces</taxon>
    </lineage>
</organism>
<dbReference type="Proteomes" id="UP000266643">
    <property type="component" value="Unassembled WGS sequence"/>
</dbReference>
<evidence type="ECO:0000313" key="2">
    <source>
        <dbReference type="EMBL" id="RHY17582.1"/>
    </source>
</evidence>
<sequence length="88" mass="9495">MMMCVQRVLEVVAWLFFIIVMVGGAYVVVPSQRNQDFACCGGCSSGVRADAALLPLGSRIVLWDATVKVAPADQCQITFPFEPTNGEV</sequence>
<dbReference type="VEuPathDB" id="FungiDB:H257_18054"/>
<dbReference type="EMBL" id="QUTD01006087">
    <property type="protein sequence ID" value="RHY57606.1"/>
    <property type="molecule type" value="Genomic_DNA"/>
</dbReference>
<proteinExistence type="predicted"/>
<dbReference type="AlphaFoldDB" id="A0A397D7Y1"/>
<comment type="caution">
    <text evidence="3">The sequence shown here is derived from an EMBL/GenBank/DDBJ whole genome shotgun (WGS) entry which is preliminary data.</text>
</comment>
<feature type="transmembrane region" description="Helical" evidence="1">
    <location>
        <begin position="12"/>
        <end position="29"/>
    </location>
</feature>
<evidence type="ECO:0000313" key="7">
    <source>
        <dbReference type="Proteomes" id="UP000266239"/>
    </source>
</evidence>
<reference evidence="6 7" key="1">
    <citation type="submission" date="2018-08" db="EMBL/GenBank/DDBJ databases">
        <title>Aphanomyces genome sequencing and annotation.</title>
        <authorList>
            <person name="Minardi D."/>
            <person name="Oidtmann B."/>
            <person name="Van Der Giezen M."/>
            <person name="Studholme D.J."/>
        </authorList>
    </citation>
    <scope>NUCLEOTIDE SEQUENCE [LARGE SCALE GENOMIC DNA]</scope>
    <source>
        <strain evidence="4 6">197901</strain>
        <strain evidence="3 8">D2</strain>
        <strain evidence="5 9">FDL457</strain>
        <strain evidence="2 7">Yx</strain>
    </source>
</reference>
<dbReference type="EMBL" id="QUTF01010364">
    <property type="protein sequence ID" value="RHZ32367.1"/>
    <property type="molecule type" value="Genomic_DNA"/>
</dbReference>
<dbReference type="Proteomes" id="UP000286510">
    <property type="component" value="Unassembled WGS sequence"/>
</dbReference>
<evidence type="ECO:0000313" key="8">
    <source>
        <dbReference type="Proteomes" id="UP000266643"/>
    </source>
</evidence>
<protein>
    <submittedName>
        <fullName evidence="3">Uncharacterized protein</fullName>
    </submittedName>
</protein>
<name>A0A397D7Y1_APHAT</name>
<keyword evidence="1" id="KW-1133">Transmembrane helix</keyword>
<evidence type="ECO:0000313" key="4">
    <source>
        <dbReference type="EMBL" id="RHZ16411.1"/>
    </source>
</evidence>
<evidence type="ECO:0000313" key="9">
    <source>
        <dbReference type="Proteomes" id="UP000286510"/>
    </source>
</evidence>
<evidence type="ECO:0000313" key="6">
    <source>
        <dbReference type="Proteomes" id="UP000266196"/>
    </source>
</evidence>
<keyword evidence="1" id="KW-0812">Transmembrane</keyword>
<dbReference type="EMBL" id="QUTE01009885">
    <property type="protein sequence ID" value="RHZ16411.1"/>
    <property type="molecule type" value="Genomic_DNA"/>
</dbReference>
<dbReference type="Proteomes" id="UP000266196">
    <property type="component" value="Unassembled WGS sequence"/>
</dbReference>
<accession>A0A397D7Y1</accession>
<evidence type="ECO:0000256" key="1">
    <source>
        <dbReference type="SAM" id="Phobius"/>
    </source>
</evidence>
<gene>
    <name evidence="2" type="ORF">DYB25_008561</name>
    <name evidence="5" type="ORF">DYB26_006942</name>
    <name evidence="3" type="ORF">DYB30_002290</name>
    <name evidence="4" type="ORF">DYB31_002969</name>
</gene>